<evidence type="ECO:0000313" key="2">
    <source>
        <dbReference type="EMBL" id="MPN40914.1"/>
    </source>
</evidence>
<feature type="compositionally biased region" description="Basic and acidic residues" evidence="1">
    <location>
        <begin position="169"/>
        <end position="179"/>
    </location>
</feature>
<proteinExistence type="predicted"/>
<gene>
    <name evidence="2" type="ORF">SDC9_188454</name>
</gene>
<feature type="region of interest" description="Disordered" evidence="1">
    <location>
        <begin position="169"/>
        <end position="189"/>
    </location>
</feature>
<accession>A0A645HXM0</accession>
<evidence type="ECO:0000256" key="1">
    <source>
        <dbReference type="SAM" id="MobiDB-lite"/>
    </source>
</evidence>
<dbReference type="EMBL" id="VSSQ01097634">
    <property type="protein sequence ID" value="MPN40914.1"/>
    <property type="molecule type" value="Genomic_DNA"/>
</dbReference>
<organism evidence="2">
    <name type="scientific">bioreactor metagenome</name>
    <dbReference type="NCBI Taxonomy" id="1076179"/>
    <lineage>
        <taxon>unclassified sequences</taxon>
        <taxon>metagenomes</taxon>
        <taxon>ecological metagenomes</taxon>
    </lineage>
</organism>
<name>A0A645HXM0_9ZZZZ</name>
<reference evidence="2" key="1">
    <citation type="submission" date="2019-08" db="EMBL/GenBank/DDBJ databases">
        <authorList>
            <person name="Kucharzyk K."/>
            <person name="Murdoch R.W."/>
            <person name="Higgins S."/>
            <person name="Loffler F."/>
        </authorList>
    </citation>
    <scope>NUCLEOTIDE SEQUENCE</scope>
</reference>
<dbReference type="AlphaFoldDB" id="A0A645HXM0"/>
<comment type="caution">
    <text evidence="2">The sequence shown here is derived from an EMBL/GenBank/DDBJ whole genome shotgun (WGS) entry which is preliminary data.</text>
</comment>
<sequence>MRPDQYGTSAGGRLDQILPTQRQEAATDEGKVGQAVVSSHFAHAVTKPDRRITIRQALAAANRRQALLPQQRSHFVKTLRMARHQHQQGIGKGGTTPCLENQGFLSLAGTRCQPYRARADRLTPLLPQRDLVCRRADVEFEVAGHLDLFDTQGKQPVCISPGLGCHPGECRKGRPDKAPETAVTSRRAR</sequence>
<protein>
    <submittedName>
        <fullName evidence="2">Uncharacterized protein</fullName>
    </submittedName>
</protein>